<dbReference type="PANTHER" id="PTHR12224:SF0">
    <property type="entry name" value="BETA-1,4-MANNOSYL-GLYCOPROTEIN 4-BETA-N-ACETYLGLUCOSAMINYLTRANSFERASE"/>
    <property type="match status" value="1"/>
</dbReference>
<dbReference type="GO" id="GO:0016020">
    <property type="term" value="C:membrane"/>
    <property type="evidence" value="ECO:0007669"/>
    <property type="project" value="InterPro"/>
</dbReference>
<evidence type="ECO:0008006" key="2">
    <source>
        <dbReference type="Google" id="ProtNLM"/>
    </source>
</evidence>
<sequence>MKIIDCFIFYNELDLLNYRLNVLNDIVDYFILVEATHTHSGMAKELFYENNKSMFSKFHDKIIHVIVDDLPYKFPNIDYEQKQQWANEKFQRNCCSRGLGPIPDLRRDDYIIIADVDEIPDSRILYEIKYRNINIEAVSLEMYFYFYDLHHKLSHKWYHTKIISVETLLSIKATFDDVRFIQCPTINGAGWHLSYFGDEKFISNKLKNFAHQEFNSDKYTNVDAIKEKLKIGQSIFDEYMIEFAPLKTNPNLPIGYETYLTKFISE</sequence>
<dbReference type="InterPro" id="IPR006813">
    <property type="entry name" value="Glyco_trans_17"/>
</dbReference>
<dbReference type="PANTHER" id="PTHR12224">
    <property type="entry name" value="BETA-1,4-MANNOSYL-GLYCOPROTEIN BETA-1,4-N-ACETYLGLUCOSAMINYL-TRANSFERASE"/>
    <property type="match status" value="1"/>
</dbReference>
<dbReference type="AlphaFoldDB" id="A0A6C0F3A3"/>
<proteinExistence type="predicted"/>
<reference evidence="1" key="1">
    <citation type="journal article" date="2020" name="Nature">
        <title>Giant virus diversity and host interactions through global metagenomics.</title>
        <authorList>
            <person name="Schulz F."/>
            <person name="Roux S."/>
            <person name="Paez-Espino D."/>
            <person name="Jungbluth S."/>
            <person name="Walsh D.A."/>
            <person name="Denef V.J."/>
            <person name="McMahon K.D."/>
            <person name="Konstantinidis K.T."/>
            <person name="Eloe-Fadrosh E.A."/>
            <person name="Kyrpides N.C."/>
            <person name="Woyke T."/>
        </authorList>
    </citation>
    <scope>NUCLEOTIDE SEQUENCE</scope>
    <source>
        <strain evidence="1">GVMAG-M-3300009180-1</strain>
    </source>
</reference>
<organism evidence="1">
    <name type="scientific">viral metagenome</name>
    <dbReference type="NCBI Taxonomy" id="1070528"/>
    <lineage>
        <taxon>unclassified sequences</taxon>
        <taxon>metagenomes</taxon>
        <taxon>organismal metagenomes</taxon>
    </lineage>
</organism>
<dbReference type="Pfam" id="PF04724">
    <property type="entry name" value="Glyco_transf_17"/>
    <property type="match status" value="1"/>
</dbReference>
<accession>A0A6C0F3A3</accession>
<name>A0A6C0F3A3_9ZZZZ</name>
<dbReference type="GO" id="GO:0006044">
    <property type="term" value="P:N-acetylglucosamine metabolic process"/>
    <property type="evidence" value="ECO:0007669"/>
    <property type="project" value="TreeGrafter"/>
</dbReference>
<dbReference type="GO" id="GO:0003830">
    <property type="term" value="F:beta-1,4-mannosylglycoprotein 4-beta-N-acetylglucosaminyltransferase activity"/>
    <property type="evidence" value="ECO:0007669"/>
    <property type="project" value="InterPro"/>
</dbReference>
<dbReference type="EMBL" id="MN739013">
    <property type="protein sequence ID" value="QHT35113.1"/>
    <property type="molecule type" value="Genomic_DNA"/>
</dbReference>
<protein>
    <recommendedName>
        <fullName evidence="2">Glycosyltransferase</fullName>
    </recommendedName>
</protein>
<evidence type="ECO:0000313" key="1">
    <source>
        <dbReference type="EMBL" id="QHT35113.1"/>
    </source>
</evidence>